<evidence type="ECO:0000313" key="3">
    <source>
        <dbReference type="Proteomes" id="UP001595872"/>
    </source>
</evidence>
<reference evidence="3" key="1">
    <citation type="journal article" date="2019" name="Int. J. Syst. Evol. Microbiol.">
        <title>The Global Catalogue of Microorganisms (GCM) 10K type strain sequencing project: providing services to taxonomists for standard genome sequencing and annotation.</title>
        <authorList>
            <consortium name="The Broad Institute Genomics Platform"/>
            <consortium name="The Broad Institute Genome Sequencing Center for Infectious Disease"/>
            <person name="Wu L."/>
            <person name="Ma J."/>
        </authorList>
    </citation>
    <scope>NUCLEOTIDE SEQUENCE [LARGE SCALE GENOMIC DNA]</scope>
    <source>
        <strain evidence="3">KLKA75</strain>
    </source>
</reference>
<dbReference type="RefSeq" id="WP_378255801.1">
    <property type="nucleotide sequence ID" value="NZ_JBHSIT010000004.1"/>
</dbReference>
<name>A0ABV9TZ91_9ACTN</name>
<evidence type="ECO:0000259" key="1">
    <source>
        <dbReference type="Pfam" id="PF20680"/>
    </source>
</evidence>
<sequence length="180" mass="19747">MWGAIALLEGRGAGAIRHPGGTLLAHLRRVHGRLEEWGGREELLAAGLCHAFYGTDGFAVSLGDAARRHELADVIGADAERLVYVYGCCDRKRSYPGMADGGEFVDRFTGDVLEVTDDERRDFAEITVANELDVVDASALDAEQARGLYELFGRWRPLLSDLAALEVDRRLSSCPERRDG</sequence>
<gene>
    <name evidence="2" type="ORF">ACFPCY_15940</name>
</gene>
<feature type="domain" description="DUF6817" evidence="1">
    <location>
        <begin position="8"/>
        <end position="91"/>
    </location>
</feature>
<dbReference type="Pfam" id="PF20680">
    <property type="entry name" value="DUF6817"/>
    <property type="match status" value="1"/>
</dbReference>
<comment type="caution">
    <text evidence="2">The sequence shown here is derived from an EMBL/GenBank/DDBJ whole genome shotgun (WGS) entry which is preliminary data.</text>
</comment>
<evidence type="ECO:0000313" key="2">
    <source>
        <dbReference type="EMBL" id="MFC4908819.1"/>
    </source>
</evidence>
<dbReference type="Proteomes" id="UP001595872">
    <property type="component" value="Unassembled WGS sequence"/>
</dbReference>
<dbReference type="InterPro" id="IPR049202">
    <property type="entry name" value="DUF6817"/>
</dbReference>
<protein>
    <submittedName>
        <fullName evidence="2">DUF6817 domain-containing protein</fullName>
    </submittedName>
</protein>
<accession>A0ABV9TZ91</accession>
<proteinExistence type="predicted"/>
<organism evidence="2 3">
    <name type="scientific">Actinomadura gamaensis</name>
    <dbReference type="NCBI Taxonomy" id="1763541"/>
    <lineage>
        <taxon>Bacteria</taxon>
        <taxon>Bacillati</taxon>
        <taxon>Actinomycetota</taxon>
        <taxon>Actinomycetes</taxon>
        <taxon>Streptosporangiales</taxon>
        <taxon>Thermomonosporaceae</taxon>
        <taxon>Actinomadura</taxon>
    </lineage>
</organism>
<keyword evidence="3" id="KW-1185">Reference proteome</keyword>
<dbReference type="EMBL" id="JBHSIT010000004">
    <property type="protein sequence ID" value="MFC4908819.1"/>
    <property type="molecule type" value="Genomic_DNA"/>
</dbReference>